<sequence length="328" mass="38166">MKWFERFREGNENLDGEIEEEEREVDRDERKSPQMIPIGGGSYGNAFRLENYEPPIAMKEVNYSSNLVDQSNEMKILKELVHENIVRYIDQPIDFDYNGEKFPIFMEYCEEGSLRNVIADVTLNYSVSTIIKWAKEIFNALIYLKGERIAHRDVKPGNIFVTRDFELKLGDFGVFTRFENGKEMRIEEIGTRFYMAPELNGDITKLTEEDIYQCDIYASGLVLWEIVTRDTLSSSSLSTLQFPSTTSTDVRQLLDLIQRCSSPNISIKKRATVEEAMRETKLLIERFTNFIEKPYRNRNQKHLMIPDAACALFPNQLICALIKEKLLM</sequence>
<evidence type="ECO:0000256" key="5">
    <source>
        <dbReference type="ARBA" id="ARBA00037982"/>
    </source>
</evidence>
<proteinExistence type="inferred from homology"/>
<keyword evidence="10" id="KW-1185">Reference proteome</keyword>
<dbReference type="Gene3D" id="1.10.510.10">
    <property type="entry name" value="Transferase(Phosphotransferase) domain 1"/>
    <property type="match status" value="1"/>
</dbReference>
<keyword evidence="3" id="KW-0418">Kinase</keyword>
<dbReference type="InterPro" id="IPR008271">
    <property type="entry name" value="Ser/Thr_kinase_AS"/>
</dbReference>
<dbReference type="SUPFAM" id="SSF56112">
    <property type="entry name" value="Protein kinase-like (PK-like)"/>
    <property type="match status" value="1"/>
</dbReference>
<feature type="binding site" evidence="6">
    <location>
        <position position="59"/>
    </location>
    <ligand>
        <name>ATP</name>
        <dbReference type="ChEBI" id="CHEBI:30616"/>
    </ligand>
</feature>
<dbReference type="InterPro" id="IPR017441">
    <property type="entry name" value="Protein_kinase_ATP_BS"/>
</dbReference>
<dbReference type="GO" id="GO:0005737">
    <property type="term" value="C:cytoplasm"/>
    <property type="evidence" value="ECO:0007669"/>
    <property type="project" value="TreeGrafter"/>
</dbReference>
<accession>A0AAF3EGX7</accession>
<dbReference type="GO" id="GO:0005634">
    <property type="term" value="C:nucleus"/>
    <property type="evidence" value="ECO:0007669"/>
    <property type="project" value="TreeGrafter"/>
</dbReference>
<evidence type="ECO:0000256" key="1">
    <source>
        <dbReference type="ARBA" id="ARBA00022679"/>
    </source>
</evidence>
<dbReference type="SMART" id="SM00220">
    <property type="entry name" value="S_TKc"/>
    <property type="match status" value="1"/>
</dbReference>
<evidence type="ECO:0000313" key="11">
    <source>
        <dbReference type="WBParaSite" id="MBELARI_LOCUS13241"/>
    </source>
</evidence>
<feature type="domain" description="Protein kinase" evidence="9">
    <location>
        <begin position="32"/>
        <end position="318"/>
    </location>
</feature>
<dbReference type="PANTHER" id="PTHR11042">
    <property type="entry name" value="EUKARYOTIC TRANSLATION INITIATION FACTOR 2-ALPHA KINASE EIF2-ALPHA KINASE -RELATED"/>
    <property type="match status" value="1"/>
</dbReference>
<dbReference type="GO" id="GO:0005524">
    <property type="term" value="F:ATP binding"/>
    <property type="evidence" value="ECO:0007669"/>
    <property type="project" value="UniProtKB-UniRule"/>
</dbReference>
<protein>
    <recommendedName>
        <fullName evidence="9">Protein kinase domain-containing protein</fullName>
    </recommendedName>
</protein>
<evidence type="ECO:0000256" key="4">
    <source>
        <dbReference type="ARBA" id="ARBA00022840"/>
    </source>
</evidence>
<keyword evidence="4 6" id="KW-0067">ATP-binding</keyword>
<dbReference type="InterPro" id="IPR011009">
    <property type="entry name" value="Kinase-like_dom_sf"/>
</dbReference>
<dbReference type="Pfam" id="PF00069">
    <property type="entry name" value="Pkinase"/>
    <property type="match status" value="1"/>
</dbReference>
<name>A0AAF3EGX7_9BILA</name>
<keyword evidence="1" id="KW-0808">Transferase</keyword>
<feature type="region of interest" description="Disordered" evidence="8">
    <location>
        <begin position="14"/>
        <end position="35"/>
    </location>
</feature>
<evidence type="ECO:0000256" key="6">
    <source>
        <dbReference type="PROSITE-ProRule" id="PRU10141"/>
    </source>
</evidence>
<dbReference type="AlphaFoldDB" id="A0AAF3EGX7"/>
<comment type="similarity">
    <text evidence="5">Belongs to the protein kinase superfamily. Ser/Thr protein kinase family. GCN2 subfamily.</text>
</comment>
<keyword evidence="2 6" id="KW-0547">Nucleotide-binding</keyword>
<evidence type="ECO:0000256" key="3">
    <source>
        <dbReference type="ARBA" id="ARBA00022777"/>
    </source>
</evidence>
<feature type="compositionally biased region" description="Acidic residues" evidence="8">
    <location>
        <begin position="14"/>
        <end position="23"/>
    </location>
</feature>
<dbReference type="PROSITE" id="PS00107">
    <property type="entry name" value="PROTEIN_KINASE_ATP"/>
    <property type="match status" value="1"/>
</dbReference>
<dbReference type="PROSITE" id="PS50011">
    <property type="entry name" value="PROTEIN_KINASE_DOM"/>
    <property type="match status" value="1"/>
</dbReference>
<evidence type="ECO:0000256" key="8">
    <source>
        <dbReference type="SAM" id="MobiDB-lite"/>
    </source>
</evidence>
<dbReference type="WBParaSite" id="MBELARI_LOCUS13241">
    <property type="protein sequence ID" value="MBELARI_LOCUS13241"/>
    <property type="gene ID" value="MBELARI_LOCUS13241"/>
</dbReference>
<dbReference type="GO" id="GO:0004674">
    <property type="term" value="F:protein serine/threonine kinase activity"/>
    <property type="evidence" value="ECO:0007669"/>
    <property type="project" value="UniProtKB-KW"/>
</dbReference>
<dbReference type="Proteomes" id="UP000887575">
    <property type="component" value="Unassembled WGS sequence"/>
</dbReference>
<reference evidence="11" key="1">
    <citation type="submission" date="2024-02" db="UniProtKB">
        <authorList>
            <consortium name="WormBaseParasite"/>
        </authorList>
    </citation>
    <scope>IDENTIFICATION</scope>
</reference>
<dbReference type="CDD" id="cd00180">
    <property type="entry name" value="PKc"/>
    <property type="match status" value="1"/>
</dbReference>
<dbReference type="PROSITE" id="PS00108">
    <property type="entry name" value="PROTEIN_KINASE_ST"/>
    <property type="match status" value="1"/>
</dbReference>
<dbReference type="InterPro" id="IPR050339">
    <property type="entry name" value="CC_SR_Kinase"/>
</dbReference>
<keyword evidence="7" id="KW-0723">Serine/threonine-protein kinase</keyword>
<evidence type="ECO:0000313" key="10">
    <source>
        <dbReference type="Proteomes" id="UP000887575"/>
    </source>
</evidence>
<evidence type="ECO:0000256" key="2">
    <source>
        <dbReference type="ARBA" id="ARBA00022741"/>
    </source>
</evidence>
<dbReference type="InterPro" id="IPR000719">
    <property type="entry name" value="Prot_kinase_dom"/>
</dbReference>
<evidence type="ECO:0000259" key="9">
    <source>
        <dbReference type="PROSITE" id="PS50011"/>
    </source>
</evidence>
<organism evidence="10 11">
    <name type="scientific">Mesorhabditis belari</name>
    <dbReference type="NCBI Taxonomy" id="2138241"/>
    <lineage>
        <taxon>Eukaryota</taxon>
        <taxon>Metazoa</taxon>
        <taxon>Ecdysozoa</taxon>
        <taxon>Nematoda</taxon>
        <taxon>Chromadorea</taxon>
        <taxon>Rhabditida</taxon>
        <taxon>Rhabditina</taxon>
        <taxon>Rhabditomorpha</taxon>
        <taxon>Rhabditoidea</taxon>
        <taxon>Rhabditidae</taxon>
        <taxon>Mesorhabditinae</taxon>
        <taxon>Mesorhabditis</taxon>
    </lineage>
</organism>
<evidence type="ECO:0000256" key="7">
    <source>
        <dbReference type="RuleBase" id="RU000304"/>
    </source>
</evidence>